<evidence type="ECO:0000313" key="16">
    <source>
        <dbReference type="Proteomes" id="UP001066276"/>
    </source>
</evidence>
<dbReference type="SUPFAM" id="SSF53822">
    <property type="entry name" value="Periplasmic binding protein-like I"/>
    <property type="match status" value="1"/>
</dbReference>
<dbReference type="Pfam" id="PF07562">
    <property type="entry name" value="NCD3G"/>
    <property type="match status" value="1"/>
</dbReference>
<evidence type="ECO:0000256" key="5">
    <source>
        <dbReference type="ARBA" id="ARBA00022989"/>
    </source>
</evidence>
<evidence type="ECO:0000256" key="7">
    <source>
        <dbReference type="ARBA" id="ARBA00023136"/>
    </source>
</evidence>
<evidence type="ECO:0000256" key="3">
    <source>
        <dbReference type="ARBA" id="ARBA00022692"/>
    </source>
</evidence>
<evidence type="ECO:0000259" key="14">
    <source>
        <dbReference type="Pfam" id="PF07562"/>
    </source>
</evidence>
<comment type="caution">
    <text evidence="15">The sequence shown here is derived from an EMBL/GenBank/DDBJ whole genome shotgun (WGS) entry which is preliminary data.</text>
</comment>
<evidence type="ECO:0000256" key="1">
    <source>
        <dbReference type="ARBA" id="ARBA00004651"/>
    </source>
</evidence>
<dbReference type="PANTHER" id="PTHR24061">
    <property type="entry name" value="CALCIUM-SENSING RECEPTOR-RELATED"/>
    <property type="match status" value="1"/>
</dbReference>
<dbReference type="PRINTS" id="PR00592">
    <property type="entry name" value="CASENSINGR"/>
</dbReference>
<keyword evidence="6" id="KW-0297">G-protein coupled receptor</keyword>
<keyword evidence="10" id="KW-0807">Transducer</keyword>
<dbReference type="Proteomes" id="UP001066276">
    <property type="component" value="Chromosome 5"/>
</dbReference>
<keyword evidence="3 12" id="KW-0812">Transmembrane</keyword>
<keyword evidence="4" id="KW-0732">Signal</keyword>
<reference evidence="15" key="1">
    <citation type="journal article" date="2022" name="bioRxiv">
        <title>Sequencing and chromosome-scale assembly of the giantPleurodeles waltlgenome.</title>
        <authorList>
            <person name="Brown T."/>
            <person name="Elewa A."/>
            <person name="Iarovenko S."/>
            <person name="Subramanian E."/>
            <person name="Araus A.J."/>
            <person name="Petzold A."/>
            <person name="Susuki M."/>
            <person name="Suzuki K.-i.T."/>
            <person name="Hayashi T."/>
            <person name="Toyoda A."/>
            <person name="Oliveira C."/>
            <person name="Osipova E."/>
            <person name="Leigh N.D."/>
            <person name="Simon A."/>
            <person name="Yun M.H."/>
        </authorList>
    </citation>
    <scope>NUCLEOTIDE SEQUENCE</scope>
    <source>
        <strain evidence="15">20211129_DDA</strain>
        <tissue evidence="15">Liver</tissue>
    </source>
</reference>
<dbReference type="Pfam" id="PF01094">
    <property type="entry name" value="ANF_receptor"/>
    <property type="match status" value="1"/>
</dbReference>
<evidence type="ECO:0000256" key="9">
    <source>
        <dbReference type="ARBA" id="ARBA00023180"/>
    </source>
</evidence>
<dbReference type="FunFam" id="3.40.50.2300:FF:000016">
    <property type="entry name" value="Taste 1 receptor member 2"/>
    <property type="match status" value="1"/>
</dbReference>
<dbReference type="PROSITE" id="PS00980">
    <property type="entry name" value="G_PROTEIN_RECEP_F3_2"/>
    <property type="match status" value="1"/>
</dbReference>
<dbReference type="InterPro" id="IPR011500">
    <property type="entry name" value="GPCR_3_9-Cys_dom"/>
</dbReference>
<feature type="domain" description="GPCR family 3 nine cysteines" evidence="14">
    <location>
        <begin position="470"/>
        <end position="522"/>
    </location>
</feature>
<comment type="similarity">
    <text evidence="11">Belongs to the G-protein coupled receptor 3 family. TAS1R subfamily.</text>
</comment>
<dbReference type="EMBL" id="JANPWB010000009">
    <property type="protein sequence ID" value="KAJ1152296.1"/>
    <property type="molecule type" value="Genomic_DNA"/>
</dbReference>
<organism evidence="15 16">
    <name type="scientific">Pleurodeles waltl</name>
    <name type="common">Iberian ribbed newt</name>
    <dbReference type="NCBI Taxonomy" id="8319"/>
    <lineage>
        <taxon>Eukaryota</taxon>
        <taxon>Metazoa</taxon>
        <taxon>Chordata</taxon>
        <taxon>Craniata</taxon>
        <taxon>Vertebrata</taxon>
        <taxon>Euteleostomi</taxon>
        <taxon>Amphibia</taxon>
        <taxon>Batrachia</taxon>
        <taxon>Caudata</taxon>
        <taxon>Salamandroidea</taxon>
        <taxon>Salamandridae</taxon>
        <taxon>Pleurodelinae</taxon>
        <taxon>Pleurodeles</taxon>
    </lineage>
</organism>
<evidence type="ECO:0000256" key="4">
    <source>
        <dbReference type="ARBA" id="ARBA00022729"/>
    </source>
</evidence>
<dbReference type="InterPro" id="IPR000337">
    <property type="entry name" value="GPCR_3"/>
</dbReference>
<feature type="transmembrane region" description="Helical" evidence="12">
    <location>
        <begin position="542"/>
        <end position="566"/>
    </location>
</feature>
<evidence type="ECO:0000259" key="13">
    <source>
        <dbReference type="Pfam" id="PF01094"/>
    </source>
</evidence>
<keyword evidence="8" id="KW-0675">Receptor</keyword>
<dbReference type="InterPro" id="IPR038550">
    <property type="entry name" value="GPCR_3_9-Cys_sf"/>
</dbReference>
<evidence type="ECO:0000256" key="6">
    <source>
        <dbReference type="ARBA" id="ARBA00023040"/>
    </source>
</evidence>
<dbReference type="FunFam" id="2.10.50.30:FF:000004">
    <property type="entry name" value="Taste receptor type 1 member 3-like protein"/>
    <property type="match status" value="1"/>
</dbReference>
<keyword evidence="2" id="KW-1003">Cell membrane</keyword>
<evidence type="ECO:0000256" key="11">
    <source>
        <dbReference type="ARBA" id="ARBA00038492"/>
    </source>
</evidence>
<evidence type="ECO:0000256" key="12">
    <source>
        <dbReference type="SAM" id="Phobius"/>
    </source>
</evidence>
<proteinExistence type="inferred from homology"/>
<sequence>MPLAVLCILPSVTSYLRFDFVSATQALSMIYAIEEINNLALLPGIKLGYEIYDTCSDVSKAIDGAMRIINASSNGNNTSTVCSEFEPAVKVVVGERYSEISSSVSQLFSLYLIPQISYASSASIFNNTVKYRSFLRTVPSDIHQTKALATLASSLRWNWVGIISSTDDYGRSALGSLSKELESQSVCIAFTESLQHNVNDPQIYSQISKIIQTLENTSSANVVFVVSKAPSLLKLFSEFIKHNITRIWIASDSWATSAQVSGLDNIEKAGPILGFSFRQGYVEGFTTYLQNLQQPPEGENSFIEEYKELRFGCTDEYMRFKNCSKTSTENCNVSYAVKIKSPLTCTIQNVSLANDDFLIGYMHNGTAFSVYLAVSAIAQAIRKLVCSNGTCENSNFPPYKLLKQLKEMQFSVNAGSFSFDNLGFINGYDLIAWKMINGAIKFQTIGDYDIALTQITINESLLPWQSKDKTPFSNCSRQCEPGQIRKYSAIRCCYACVSCPEGYYSPAFDLNACLKCPDLQWSNIGSAKCEDRTHQFFGWSNAFAIVLICFSAIGFVVVLAAVAIFLKNLNTPAVRAADWKTAKEQTGFAAKNCFMRVNTGANRFHTAQYITAIAPLSSLT</sequence>
<dbReference type="AlphaFoldDB" id="A0AAV7RIN1"/>
<accession>A0AAV7RIN1</accession>
<dbReference type="GO" id="GO:0050909">
    <property type="term" value="P:sensory perception of taste"/>
    <property type="evidence" value="ECO:0007669"/>
    <property type="project" value="UniProtKB-ARBA"/>
</dbReference>
<feature type="domain" description="Receptor ligand binding region" evidence="13">
    <location>
        <begin position="26"/>
        <end position="434"/>
    </location>
</feature>
<name>A0AAV7RIN1_PLEWA</name>
<evidence type="ECO:0000256" key="2">
    <source>
        <dbReference type="ARBA" id="ARBA00022475"/>
    </source>
</evidence>
<gene>
    <name evidence="15" type="ORF">NDU88_005072</name>
</gene>
<evidence type="ECO:0000313" key="15">
    <source>
        <dbReference type="EMBL" id="KAJ1152296.1"/>
    </source>
</evidence>
<keyword evidence="5 12" id="KW-1133">Transmembrane helix</keyword>
<protein>
    <recommendedName>
        <fullName evidence="17">G-protein coupled receptors family 3 profile domain-containing protein</fullName>
    </recommendedName>
</protein>
<comment type="subcellular location">
    <subcellularLocation>
        <location evidence="1">Cell membrane</location>
        <topology evidence="1">Multi-pass membrane protein</topology>
    </subcellularLocation>
</comment>
<dbReference type="InterPro" id="IPR000068">
    <property type="entry name" value="GPCR_3_Ca_sens_rcpt-rel"/>
</dbReference>
<dbReference type="GO" id="GO:0004930">
    <property type="term" value="F:G protein-coupled receptor activity"/>
    <property type="evidence" value="ECO:0007669"/>
    <property type="project" value="UniProtKB-KW"/>
</dbReference>
<keyword evidence="16" id="KW-1185">Reference proteome</keyword>
<evidence type="ECO:0000256" key="8">
    <source>
        <dbReference type="ARBA" id="ARBA00023170"/>
    </source>
</evidence>
<dbReference type="Gene3D" id="3.40.50.2300">
    <property type="match status" value="2"/>
</dbReference>
<keyword evidence="7 12" id="KW-0472">Membrane</keyword>
<dbReference type="InterPro" id="IPR028082">
    <property type="entry name" value="Peripla_BP_I"/>
</dbReference>
<dbReference type="PRINTS" id="PR00248">
    <property type="entry name" value="GPCRMGR"/>
</dbReference>
<dbReference type="PANTHER" id="PTHR24061:SF506">
    <property type="entry name" value="G-PROTEIN COUPLED RECEPTOR FAMILY C GROUP 6 MEMBER A-LIKE PRECURSOR"/>
    <property type="match status" value="1"/>
</dbReference>
<dbReference type="Gene3D" id="2.10.50.30">
    <property type="entry name" value="GPCR, family 3, nine cysteines domain"/>
    <property type="match status" value="1"/>
</dbReference>
<keyword evidence="9" id="KW-0325">Glycoprotein</keyword>
<evidence type="ECO:0000256" key="10">
    <source>
        <dbReference type="ARBA" id="ARBA00023224"/>
    </source>
</evidence>
<dbReference type="GO" id="GO:0005886">
    <property type="term" value="C:plasma membrane"/>
    <property type="evidence" value="ECO:0007669"/>
    <property type="project" value="UniProtKB-SubCell"/>
</dbReference>
<dbReference type="InterPro" id="IPR001828">
    <property type="entry name" value="ANF_lig-bd_rcpt"/>
</dbReference>
<dbReference type="InterPro" id="IPR017979">
    <property type="entry name" value="GPCR_3_CS"/>
</dbReference>
<evidence type="ECO:0008006" key="17">
    <source>
        <dbReference type="Google" id="ProtNLM"/>
    </source>
</evidence>